<dbReference type="Pfam" id="PF01464">
    <property type="entry name" value="SLT"/>
    <property type="match status" value="1"/>
</dbReference>
<evidence type="ECO:0000256" key="1">
    <source>
        <dbReference type="ARBA" id="ARBA00007734"/>
    </source>
</evidence>
<keyword evidence="6" id="KW-0326">Glycosidase</keyword>
<accession>A0A7W8LN15</accession>
<dbReference type="PANTHER" id="PTHR37423">
    <property type="entry name" value="SOLUBLE LYTIC MUREIN TRANSGLYCOSYLASE-RELATED"/>
    <property type="match status" value="1"/>
</dbReference>
<gene>
    <name evidence="6" type="ORF">HNP76_002296</name>
</gene>
<feature type="region of interest" description="Disordered" evidence="3">
    <location>
        <begin position="226"/>
        <end position="246"/>
    </location>
</feature>
<dbReference type="AlphaFoldDB" id="A0A7W8LN15"/>
<evidence type="ECO:0000256" key="4">
    <source>
        <dbReference type="SAM" id="SignalP"/>
    </source>
</evidence>
<evidence type="ECO:0000256" key="2">
    <source>
        <dbReference type="SAM" id="Coils"/>
    </source>
</evidence>
<evidence type="ECO:0000313" key="7">
    <source>
        <dbReference type="Proteomes" id="UP000518887"/>
    </source>
</evidence>
<proteinExistence type="inferred from homology"/>
<dbReference type="PROSITE" id="PS51257">
    <property type="entry name" value="PROKAR_LIPOPROTEIN"/>
    <property type="match status" value="1"/>
</dbReference>
<name>A0A7W8LN15_9SPIR</name>
<keyword evidence="4" id="KW-0732">Signal</keyword>
<feature type="compositionally biased region" description="Polar residues" evidence="3">
    <location>
        <begin position="226"/>
        <end position="235"/>
    </location>
</feature>
<dbReference type="CDD" id="cd13401">
    <property type="entry name" value="Slt70-like"/>
    <property type="match status" value="1"/>
</dbReference>
<feature type="chain" id="PRO_5031127611" evidence="4">
    <location>
        <begin position="19"/>
        <end position="785"/>
    </location>
</feature>
<evidence type="ECO:0000313" key="6">
    <source>
        <dbReference type="EMBL" id="MBB5226908.1"/>
    </source>
</evidence>
<feature type="coiled-coil region" evidence="2">
    <location>
        <begin position="169"/>
        <end position="199"/>
    </location>
</feature>
<dbReference type="InterPro" id="IPR008258">
    <property type="entry name" value="Transglycosylase_SLT_dom_1"/>
</dbReference>
<dbReference type="Proteomes" id="UP000518887">
    <property type="component" value="Unassembled WGS sequence"/>
</dbReference>
<feature type="domain" description="Transglycosylase SLT" evidence="5">
    <location>
        <begin position="621"/>
        <end position="723"/>
    </location>
</feature>
<comment type="similarity">
    <text evidence="1">Belongs to the transglycosylase Slt family.</text>
</comment>
<sequence length="785" mass="89468">MKKVLPFFILLFFFSACARVGTSNSKTSPQKKFGHDSNYFLALQASDNGNEEQALRLFKIARKKGSKVIAKRSAESLTILGSVKDRLDAATYLADKYDDESSLIIACRTFFQNNEFATIIKRTEGISLEKAKNELIKLRLLSLAQKKDSRFDAEFFKWFVSRQISSEHLETYGAYIARLNEKNQNIQKETENFQKNLNKRSLLESQLLPEDSQDKADDTETALNNGETALSNDKSGNAEPDAGLSIEPEEGFEPLFEALKEAENPEKTIIDYRIAVFHRSYSLTFPQVDKILKIYENRSEEIDSQLLSDIGKSTLYGTNDYFASARKFDRLAKNLSPEKAYFAHFYAARLYDKAGRYPHQTVSRFRSALESTKDELQFDNCLWYLLNFQLRTSTDDIISTLAEYGSRIHDSEYFDDFFESLSILLLSSHRWQDFFRVWKQTDSNFSPLTQGKYAYISGRLLEEGLARGEEGLKTRQAVEAFTKVLNSPSSFYYKVCALERLNVTAPELVESYILNQNEAAKENADEGEGILLQGYAEFGFPQRLYSEWVANRKNISIEDSIAISKVLSQCAERSKDNLYNVQSLRIANRCLESSTGKIPKELLELAFPRFFKEIIDNSCHEFGLPDYLMYALVRSESFFDPSVTSKAGANGLTQLMEATADDEAKKLKLGEKYDIFDPETNVRMGAHYLASLISRTDDNNVLLALYAYNAGLTNVRNWGKSFRNDWATTGRPANKPVGICVDLFLESLPFTETREYGRKVISAAAMYAYLYNEKLPGETVREIMY</sequence>
<keyword evidence="2" id="KW-0175">Coiled coil</keyword>
<keyword evidence="6" id="KW-0378">Hydrolase</keyword>
<comment type="caution">
    <text evidence="6">The sequence shown here is derived from an EMBL/GenBank/DDBJ whole genome shotgun (WGS) entry which is preliminary data.</text>
</comment>
<evidence type="ECO:0000256" key="3">
    <source>
        <dbReference type="SAM" id="MobiDB-lite"/>
    </source>
</evidence>
<keyword evidence="7" id="KW-1185">Reference proteome</keyword>
<feature type="signal peptide" evidence="4">
    <location>
        <begin position="1"/>
        <end position="18"/>
    </location>
</feature>
<dbReference type="EMBL" id="JACHFQ010000007">
    <property type="protein sequence ID" value="MBB5226908.1"/>
    <property type="molecule type" value="Genomic_DNA"/>
</dbReference>
<dbReference type="EC" id="3.2.1.-" evidence="6"/>
<protein>
    <submittedName>
        <fullName evidence="6">Soluble lytic murein transglycosylase</fullName>
        <ecNumber evidence="6">3.2.1.-</ecNumber>
    </submittedName>
</protein>
<dbReference type="GO" id="GO:0016798">
    <property type="term" value="F:hydrolase activity, acting on glycosyl bonds"/>
    <property type="evidence" value="ECO:0007669"/>
    <property type="project" value="UniProtKB-KW"/>
</dbReference>
<reference evidence="6 7" key="1">
    <citation type="submission" date="2020-08" db="EMBL/GenBank/DDBJ databases">
        <title>Genomic Encyclopedia of Type Strains, Phase IV (KMG-IV): sequencing the most valuable type-strain genomes for metagenomic binning, comparative biology and taxonomic classification.</title>
        <authorList>
            <person name="Goeker M."/>
        </authorList>
    </citation>
    <scope>NUCLEOTIDE SEQUENCE [LARGE SCALE GENOMIC DNA]</scope>
    <source>
        <strain evidence="6 7">DSM 103462</strain>
    </source>
</reference>
<dbReference type="PANTHER" id="PTHR37423:SF2">
    <property type="entry name" value="MEMBRANE-BOUND LYTIC MUREIN TRANSGLYCOSYLASE C"/>
    <property type="match status" value="1"/>
</dbReference>
<dbReference type="RefSeq" id="WP_184660606.1">
    <property type="nucleotide sequence ID" value="NZ_CP031518.1"/>
</dbReference>
<evidence type="ECO:0000259" key="5">
    <source>
        <dbReference type="Pfam" id="PF01464"/>
    </source>
</evidence>
<organism evidence="6 7">
    <name type="scientific">Treponema ruminis</name>
    <dbReference type="NCBI Taxonomy" id="744515"/>
    <lineage>
        <taxon>Bacteria</taxon>
        <taxon>Pseudomonadati</taxon>
        <taxon>Spirochaetota</taxon>
        <taxon>Spirochaetia</taxon>
        <taxon>Spirochaetales</taxon>
        <taxon>Treponemataceae</taxon>
        <taxon>Treponema</taxon>
    </lineage>
</organism>
<dbReference type="InterPro" id="IPR023346">
    <property type="entry name" value="Lysozyme-like_dom_sf"/>
</dbReference>
<dbReference type="NCBIfam" id="NF047373">
    <property type="entry name" value="BB0259_flg_lyt"/>
    <property type="match status" value="1"/>
</dbReference>
<dbReference type="SUPFAM" id="SSF53955">
    <property type="entry name" value="Lysozyme-like"/>
    <property type="match status" value="1"/>
</dbReference>
<dbReference type="Gene3D" id="1.10.530.10">
    <property type="match status" value="1"/>
</dbReference>